<organism evidence="1 2">
    <name type="scientific">Sphingobacterium yanglingense</name>
    <dbReference type="NCBI Taxonomy" id="1437280"/>
    <lineage>
        <taxon>Bacteria</taxon>
        <taxon>Pseudomonadati</taxon>
        <taxon>Bacteroidota</taxon>
        <taxon>Sphingobacteriia</taxon>
        <taxon>Sphingobacteriales</taxon>
        <taxon>Sphingobacteriaceae</taxon>
        <taxon>Sphingobacterium</taxon>
    </lineage>
</organism>
<dbReference type="EMBL" id="SNYV01000013">
    <property type="protein sequence ID" value="TDQ77909.1"/>
    <property type="molecule type" value="Genomic_DNA"/>
</dbReference>
<dbReference type="OrthoDB" id="707849at2"/>
<dbReference type="InterPro" id="IPR025396">
    <property type="entry name" value="DUF4302"/>
</dbReference>
<protein>
    <submittedName>
        <fullName evidence="1">Uncharacterized protein DUF4302</fullName>
    </submittedName>
</protein>
<accession>A0A4R6WDQ8</accession>
<dbReference type="PROSITE" id="PS51257">
    <property type="entry name" value="PROKAR_LIPOPROTEIN"/>
    <property type="match status" value="1"/>
</dbReference>
<evidence type="ECO:0000313" key="2">
    <source>
        <dbReference type="Proteomes" id="UP000295292"/>
    </source>
</evidence>
<gene>
    <name evidence="1" type="ORF">CLV99_1880</name>
</gene>
<evidence type="ECO:0000313" key="1">
    <source>
        <dbReference type="EMBL" id="TDQ77909.1"/>
    </source>
</evidence>
<dbReference type="Pfam" id="PF14135">
    <property type="entry name" value="DUF4302"/>
    <property type="match status" value="1"/>
</dbReference>
<dbReference type="RefSeq" id="WP_133584179.1">
    <property type="nucleotide sequence ID" value="NZ_SNYV01000013.1"/>
</dbReference>
<reference evidence="1 2" key="1">
    <citation type="submission" date="2019-03" db="EMBL/GenBank/DDBJ databases">
        <title>Genomic Encyclopedia of Archaeal and Bacterial Type Strains, Phase II (KMG-II): from individual species to whole genera.</title>
        <authorList>
            <person name="Goeker M."/>
        </authorList>
    </citation>
    <scope>NUCLEOTIDE SEQUENCE [LARGE SCALE GENOMIC DNA]</scope>
    <source>
        <strain evidence="1 2">DSM 28353</strain>
    </source>
</reference>
<proteinExistence type="predicted"/>
<name>A0A4R6WDQ8_9SPHI</name>
<dbReference type="Proteomes" id="UP000295292">
    <property type="component" value="Unassembled WGS sequence"/>
</dbReference>
<dbReference type="AlphaFoldDB" id="A0A4R6WDQ8"/>
<comment type="caution">
    <text evidence="1">The sequence shown here is derived from an EMBL/GenBank/DDBJ whole genome shotgun (WGS) entry which is preliminary data.</text>
</comment>
<keyword evidence="2" id="KW-1185">Reference proteome</keyword>
<sequence>MNRLNGLLCLVLLVLAGCNRNDVDLIFDQTPNERMSELQREVKQQLVEAKYGWRVLSTTLSKGKYGHYMDFDANGEKDRVRMISDINNITSEILRTSAYRVKLINAPMLSFETYNYIHELADPDPNVIGGEIGNGLKADIEFELKRTTTDSLFFVGRKFRSELIFVRATEAEQQVYLSGKYKDVINEVKSIFVNNQINLFDHKGTTHQMTINSDSRTLGIMHVENGNIKTSYDLFSFTADGIQIGKPIPLGDDYVVKILLENHKLYIVTDKGDKLEIRASQNPLLPLDKLMGTMYTKLFSPFRVKYPGTNAAGDNILYQVHRQIPNPPVAGGASKIDLQLVWDATNKYIYLQGLMYYSATPTMTTYRYSYTFDETTRMFKLSNKVIQSTGFAQVSLMDTFLLNNRFKLEYYYDQGNAYGRIVSEDGKVTMTLMPLADK</sequence>